<dbReference type="SUPFAM" id="SSF111369">
    <property type="entry name" value="HlyD-like secretion proteins"/>
    <property type="match status" value="1"/>
</dbReference>
<organism evidence="8 9">
    <name type="scientific">Billgrantia campisalis</name>
    <dbReference type="NCBI Taxonomy" id="74661"/>
    <lineage>
        <taxon>Bacteria</taxon>
        <taxon>Pseudomonadati</taxon>
        <taxon>Pseudomonadota</taxon>
        <taxon>Gammaproteobacteria</taxon>
        <taxon>Oceanospirillales</taxon>
        <taxon>Halomonadaceae</taxon>
        <taxon>Billgrantia</taxon>
    </lineage>
</organism>
<evidence type="ECO:0000256" key="2">
    <source>
        <dbReference type="ARBA" id="ARBA00009477"/>
    </source>
</evidence>
<feature type="coiled-coil region" evidence="4">
    <location>
        <begin position="104"/>
        <end position="174"/>
    </location>
</feature>
<protein>
    <submittedName>
        <fullName evidence="8">Efflux RND transporter periplasmic adaptor subunit</fullName>
    </submittedName>
</protein>
<dbReference type="Gene3D" id="1.10.287.470">
    <property type="entry name" value="Helix hairpin bin"/>
    <property type="match status" value="1"/>
</dbReference>
<dbReference type="Pfam" id="PF25917">
    <property type="entry name" value="BSH_RND"/>
    <property type="match status" value="1"/>
</dbReference>
<keyword evidence="4" id="KW-0175">Coiled coil</keyword>
<dbReference type="PANTHER" id="PTHR30469:SF16">
    <property type="entry name" value="HAE1 FAMILY EFFLUX PUMP MFP COMPONENT"/>
    <property type="match status" value="1"/>
</dbReference>
<dbReference type="Proteomes" id="UP000814385">
    <property type="component" value="Unassembled WGS sequence"/>
</dbReference>
<dbReference type="Pfam" id="PF25967">
    <property type="entry name" value="RND-MFP_C"/>
    <property type="match status" value="1"/>
</dbReference>
<feature type="domain" description="Multidrug resistance protein MdtA-like barrel-sandwich hybrid" evidence="5">
    <location>
        <begin position="76"/>
        <end position="197"/>
    </location>
</feature>
<keyword evidence="3" id="KW-0813">Transport</keyword>
<proteinExistence type="inferred from homology"/>
<dbReference type="RefSeq" id="WP_238976461.1">
    <property type="nucleotide sequence ID" value="NZ_JABFUC010000004.1"/>
</dbReference>
<gene>
    <name evidence="8" type="ORF">HOP52_05975</name>
</gene>
<name>A0ABS9P6B3_9GAMM</name>
<evidence type="ECO:0000256" key="3">
    <source>
        <dbReference type="ARBA" id="ARBA00022448"/>
    </source>
</evidence>
<dbReference type="NCBIfam" id="TIGR01730">
    <property type="entry name" value="RND_mfp"/>
    <property type="match status" value="1"/>
</dbReference>
<dbReference type="InterPro" id="IPR058625">
    <property type="entry name" value="MdtA-like_BSH"/>
</dbReference>
<dbReference type="Pfam" id="PF25954">
    <property type="entry name" value="Beta-barrel_RND_2"/>
    <property type="match status" value="1"/>
</dbReference>
<evidence type="ECO:0000256" key="1">
    <source>
        <dbReference type="ARBA" id="ARBA00004196"/>
    </source>
</evidence>
<comment type="subcellular location">
    <subcellularLocation>
        <location evidence="1">Cell envelope</location>
    </subcellularLocation>
</comment>
<reference evidence="8 9" key="1">
    <citation type="submission" date="2020-05" db="EMBL/GenBank/DDBJ databases">
        <title>Comparative genomic analysis of denitrifying bacteria from Halomonas genus.</title>
        <authorList>
            <person name="Wang L."/>
            <person name="Shao Z."/>
        </authorList>
    </citation>
    <scope>NUCLEOTIDE SEQUENCE [LARGE SCALE GENOMIC DNA]</scope>
    <source>
        <strain evidence="8 9">A4</strain>
    </source>
</reference>
<dbReference type="PANTHER" id="PTHR30469">
    <property type="entry name" value="MULTIDRUG RESISTANCE PROTEIN MDTA"/>
    <property type="match status" value="1"/>
</dbReference>
<dbReference type="InterPro" id="IPR006143">
    <property type="entry name" value="RND_pump_MFP"/>
</dbReference>
<sequence>MNHRLPFSLPVSLTVGRALPARLFVPLFVLLPALLLALALPQASANERAAVIASRVTLEPWSDPLEALGTLRADESVTLSATVTETVAELNFRDGEVVEAGQLLIRLEDAEQQAQLRAAEALRDERRSAVTRLSQLQERNMAPRADVEDSQARLRQVQAEIQGLEARLTNYRLRAPFDGVVGFRNISVGSLVTPGTELVTLDKTDVMKLDFRVPEVFLAILEPGLPLTARSAAFPDERFSGEVASIGSRIDPVSRSVTVRAELANPELRLRPGMLMEVVVERRPRDAVVVPESVLIPSGERHFVMVIDEANDNRLERRRVTIGERRTGQAEILEGLAAGELVVSHGLQRTHEGESVRLLGIADDATSIGEILEATREEGNA</sequence>
<evidence type="ECO:0000256" key="4">
    <source>
        <dbReference type="SAM" id="Coils"/>
    </source>
</evidence>
<comment type="caution">
    <text evidence="8">The sequence shown here is derived from an EMBL/GenBank/DDBJ whole genome shotgun (WGS) entry which is preliminary data.</text>
</comment>
<dbReference type="InterPro" id="IPR058627">
    <property type="entry name" value="MdtA-like_C"/>
</dbReference>
<comment type="similarity">
    <text evidence="2">Belongs to the membrane fusion protein (MFP) (TC 8.A.1) family.</text>
</comment>
<evidence type="ECO:0000259" key="5">
    <source>
        <dbReference type="Pfam" id="PF25917"/>
    </source>
</evidence>
<dbReference type="Gene3D" id="2.40.50.100">
    <property type="match status" value="1"/>
</dbReference>
<dbReference type="Gene3D" id="2.40.420.20">
    <property type="match status" value="1"/>
</dbReference>
<feature type="domain" description="Multidrug resistance protein MdtA-like C-terminal permuted SH3" evidence="7">
    <location>
        <begin position="286"/>
        <end position="349"/>
    </location>
</feature>
<dbReference type="Gene3D" id="2.40.30.170">
    <property type="match status" value="1"/>
</dbReference>
<keyword evidence="9" id="KW-1185">Reference proteome</keyword>
<dbReference type="EMBL" id="JABFUC010000004">
    <property type="protein sequence ID" value="MCG6657319.1"/>
    <property type="molecule type" value="Genomic_DNA"/>
</dbReference>
<evidence type="ECO:0000259" key="7">
    <source>
        <dbReference type="Pfam" id="PF25967"/>
    </source>
</evidence>
<evidence type="ECO:0000313" key="8">
    <source>
        <dbReference type="EMBL" id="MCG6657319.1"/>
    </source>
</evidence>
<evidence type="ECO:0000313" key="9">
    <source>
        <dbReference type="Proteomes" id="UP000814385"/>
    </source>
</evidence>
<evidence type="ECO:0000259" key="6">
    <source>
        <dbReference type="Pfam" id="PF25954"/>
    </source>
</evidence>
<accession>A0ABS9P6B3</accession>
<feature type="domain" description="CusB-like beta-barrel" evidence="6">
    <location>
        <begin position="210"/>
        <end position="281"/>
    </location>
</feature>
<dbReference type="InterPro" id="IPR058792">
    <property type="entry name" value="Beta-barrel_RND_2"/>
</dbReference>